<dbReference type="EMBL" id="JBJQND010000001">
    <property type="protein sequence ID" value="KAL3888295.1"/>
    <property type="molecule type" value="Genomic_DNA"/>
</dbReference>
<evidence type="ECO:0000313" key="1">
    <source>
        <dbReference type="EMBL" id="KAL3888295.1"/>
    </source>
</evidence>
<name>A0ABD3XTG8_SINWO</name>
<dbReference type="InterPro" id="IPR032675">
    <property type="entry name" value="LRR_dom_sf"/>
</dbReference>
<dbReference type="AlphaFoldDB" id="A0ABD3XTG8"/>
<evidence type="ECO:0000313" key="2">
    <source>
        <dbReference type="Proteomes" id="UP001634394"/>
    </source>
</evidence>
<proteinExistence type="predicted"/>
<protein>
    <submittedName>
        <fullName evidence="1">Uncharacterized protein</fullName>
    </submittedName>
</protein>
<organism evidence="1 2">
    <name type="scientific">Sinanodonta woodiana</name>
    <name type="common">Chinese pond mussel</name>
    <name type="synonym">Anodonta woodiana</name>
    <dbReference type="NCBI Taxonomy" id="1069815"/>
    <lineage>
        <taxon>Eukaryota</taxon>
        <taxon>Metazoa</taxon>
        <taxon>Spiralia</taxon>
        <taxon>Lophotrochozoa</taxon>
        <taxon>Mollusca</taxon>
        <taxon>Bivalvia</taxon>
        <taxon>Autobranchia</taxon>
        <taxon>Heteroconchia</taxon>
        <taxon>Palaeoheterodonta</taxon>
        <taxon>Unionida</taxon>
        <taxon>Unionoidea</taxon>
        <taxon>Unionidae</taxon>
        <taxon>Unioninae</taxon>
        <taxon>Sinanodonta</taxon>
    </lineage>
</organism>
<sequence>MKIQDVEEFSDIFIQNKDLEIVFLRNNRLTFVPLNLFLSNSKLLIIDLSENELAYFNINLRSAVNLKLINLRRNRLKSLSASMIEQFDSLLWKQNNESNFRIPVINILKNEFHDKSLIGKRYRYG</sequence>
<dbReference type="Proteomes" id="UP001634394">
    <property type="component" value="Unassembled WGS sequence"/>
</dbReference>
<reference evidence="1 2" key="1">
    <citation type="submission" date="2024-11" db="EMBL/GenBank/DDBJ databases">
        <title>Chromosome-level genome assembly of the freshwater bivalve Anodonta woodiana.</title>
        <authorList>
            <person name="Chen X."/>
        </authorList>
    </citation>
    <scope>NUCLEOTIDE SEQUENCE [LARGE SCALE GENOMIC DNA]</scope>
    <source>
        <strain evidence="1">MN2024</strain>
        <tissue evidence="1">Gills</tissue>
    </source>
</reference>
<keyword evidence="2" id="KW-1185">Reference proteome</keyword>
<gene>
    <name evidence="1" type="ORF">ACJMK2_000666</name>
</gene>
<dbReference type="Gene3D" id="3.80.10.10">
    <property type="entry name" value="Ribonuclease Inhibitor"/>
    <property type="match status" value="1"/>
</dbReference>
<comment type="caution">
    <text evidence="1">The sequence shown here is derived from an EMBL/GenBank/DDBJ whole genome shotgun (WGS) entry which is preliminary data.</text>
</comment>
<dbReference type="SUPFAM" id="SSF52058">
    <property type="entry name" value="L domain-like"/>
    <property type="match status" value="1"/>
</dbReference>
<accession>A0ABD3XTG8</accession>